<evidence type="ECO:0000313" key="4">
    <source>
        <dbReference type="Proteomes" id="UP001367508"/>
    </source>
</evidence>
<evidence type="ECO:0000256" key="2">
    <source>
        <dbReference type="SAM" id="Phobius"/>
    </source>
</evidence>
<comment type="caution">
    <text evidence="3">The sequence shown here is derived from an EMBL/GenBank/DDBJ whole genome shotgun (WGS) entry which is preliminary data.</text>
</comment>
<dbReference type="AlphaFoldDB" id="A0AAN9Q063"/>
<evidence type="ECO:0000313" key="3">
    <source>
        <dbReference type="EMBL" id="KAK7314538.1"/>
    </source>
</evidence>
<feature type="transmembrane region" description="Helical" evidence="2">
    <location>
        <begin position="139"/>
        <end position="157"/>
    </location>
</feature>
<keyword evidence="4" id="KW-1185">Reference proteome</keyword>
<dbReference type="EMBL" id="JAYMYQ010000008">
    <property type="protein sequence ID" value="KAK7314538.1"/>
    <property type="molecule type" value="Genomic_DNA"/>
</dbReference>
<proteinExistence type="predicted"/>
<name>A0AAN9Q063_CANGL</name>
<evidence type="ECO:0000256" key="1">
    <source>
        <dbReference type="SAM" id="MobiDB-lite"/>
    </source>
</evidence>
<keyword evidence="2" id="KW-1133">Transmembrane helix</keyword>
<dbReference type="PANTHER" id="PTHR36004:SF1">
    <property type="entry name" value="AT-RICH INTERACTIVE DOMAIN PROTEIN"/>
    <property type="match status" value="1"/>
</dbReference>
<protein>
    <submittedName>
        <fullName evidence="3">Uncharacterized protein</fullName>
    </submittedName>
</protein>
<keyword evidence="2" id="KW-0812">Transmembrane</keyword>
<dbReference type="PANTHER" id="PTHR36004">
    <property type="entry name" value="AT-RICH INTERACTIVE DOMAIN PROTEIN"/>
    <property type="match status" value="1"/>
</dbReference>
<organism evidence="3 4">
    <name type="scientific">Canavalia gladiata</name>
    <name type="common">Sword bean</name>
    <name type="synonym">Dolichos gladiatus</name>
    <dbReference type="NCBI Taxonomy" id="3824"/>
    <lineage>
        <taxon>Eukaryota</taxon>
        <taxon>Viridiplantae</taxon>
        <taxon>Streptophyta</taxon>
        <taxon>Embryophyta</taxon>
        <taxon>Tracheophyta</taxon>
        <taxon>Spermatophyta</taxon>
        <taxon>Magnoliopsida</taxon>
        <taxon>eudicotyledons</taxon>
        <taxon>Gunneridae</taxon>
        <taxon>Pentapetalae</taxon>
        <taxon>rosids</taxon>
        <taxon>fabids</taxon>
        <taxon>Fabales</taxon>
        <taxon>Fabaceae</taxon>
        <taxon>Papilionoideae</taxon>
        <taxon>50 kb inversion clade</taxon>
        <taxon>NPAAA clade</taxon>
        <taxon>indigoferoid/millettioid clade</taxon>
        <taxon>Phaseoleae</taxon>
        <taxon>Canavalia</taxon>
    </lineage>
</organism>
<reference evidence="3 4" key="1">
    <citation type="submission" date="2024-01" db="EMBL/GenBank/DDBJ databases">
        <title>The genomes of 5 underutilized Papilionoideae crops provide insights into root nodulation and disease resistanc.</title>
        <authorList>
            <person name="Jiang F."/>
        </authorList>
    </citation>
    <scope>NUCLEOTIDE SEQUENCE [LARGE SCALE GENOMIC DNA]</scope>
    <source>
        <strain evidence="3">LVBAO_FW01</strain>
        <tissue evidence="3">Leaves</tissue>
    </source>
</reference>
<gene>
    <name evidence="3" type="ORF">VNO77_33064</name>
</gene>
<dbReference type="Proteomes" id="UP001367508">
    <property type="component" value="Unassembled WGS sequence"/>
</dbReference>
<accession>A0AAN9Q063</accession>
<keyword evidence="2" id="KW-0472">Membrane</keyword>
<sequence length="207" mass="22545">MPILDPHHHILPQAASSSSSSLAHSHPPMAFTVAIGSVGGVAIIPCGNTIGTPCTLLPHLTSFPRTRRNFHVVWAKKFSPESPLGSVTTTDEEQQRTAEIEDPVDDAAVDSYEWLGIPGSEPDYWQGPQWDWLGTFVKYSWIIGFPVAVIVTLYGCATHRVIPKDLKQAAAMKGSESVESSELFEDPKTFDSDVFDSNPTEVAPSLE</sequence>
<feature type="region of interest" description="Disordered" evidence="1">
    <location>
        <begin position="176"/>
        <end position="207"/>
    </location>
</feature>